<accession>A0AAD8DSF0</accession>
<evidence type="ECO:0000256" key="10">
    <source>
        <dbReference type="PIRSR" id="PIRSR610122-2"/>
    </source>
</evidence>
<dbReference type="InterPro" id="IPR016039">
    <property type="entry name" value="Thiolase-like"/>
</dbReference>
<dbReference type="InterPro" id="IPR010122">
    <property type="entry name" value="HMG_CoA_synthase_euk"/>
</dbReference>
<dbReference type="GO" id="GO:0016126">
    <property type="term" value="P:sterol biosynthetic process"/>
    <property type="evidence" value="ECO:0007669"/>
    <property type="project" value="UniProtKB-KW"/>
</dbReference>
<dbReference type="EMBL" id="JARGEI010000016">
    <property type="protein sequence ID" value="KAJ8718022.1"/>
    <property type="molecule type" value="Genomic_DNA"/>
</dbReference>
<dbReference type="PANTHER" id="PTHR43323">
    <property type="entry name" value="3-HYDROXY-3-METHYLGLUTARYL COENZYME A SYNTHASE"/>
    <property type="match status" value="1"/>
</dbReference>
<dbReference type="InterPro" id="IPR013746">
    <property type="entry name" value="HMG_CoA_synt_C_dom"/>
</dbReference>
<evidence type="ECO:0000256" key="7">
    <source>
        <dbReference type="ARBA" id="ARBA00049887"/>
    </source>
</evidence>
<dbReference type="CDD" id="cd00827">
    <property type="entry name" value="init_cond_enzymes"/>
    <property type="match status" value="1"/>
</dbReference>
<keyword evidence="11" id="KW-1207">Sterol metabolism</keyword>
<comment type="function">
    <text evidence="8">This enzyme condenses acetyl-CoA with acetoacetyl-CoA to form HMG-CoA, which is the substrate for HMG-CoA reductase.</text>
</comment>
<evidence type="ECO:0000313" key="14">
    <source>
        <dbReference type="EMBL" id="KAJ8718022.1"/>
    </source>
</evidence>
<dbReference type="FunFam" id="3.40.47.10:FF:000008">
    <property type="entry name" value="3-hydroxy-3-methylglutaryl coenzyme A synthase"/>
    <property type="match status" value="1"/>
</dbReference>
<dbReference type="AlphaFoldDB" id="A0AAD8DSF0"/>
<feature type="domain" description="Hydroxymethylglutaryl-coenzyme A synthase N-terminal" evidence="12">
    <location>
        <begin position="6"/>
        <end position="177"/>
    </location>
</feature>
<keyword evidence="4 11" id="KW-0808">Transferase</keyword>
<proteinExistence type="inferred from homology"/>
<gene>
    <name evidence="14" type="ORF">PYW07_005952</name>
</gene>
<dbReference type="Proteomes" id="UP001231518">
    <property type="component" value="Chromosome 18"/>
</dbReference>
<evidence type="ECO:0000256" key="1">
    <source>
        <dbReference type="ARBA" id="ARBA00005218"/>
    </source>
</evidence>
<evidence type="ECO:0000256" key="4">
    <source>
        <dbReference type="ARBA" id="ARBA00022679"/>
    </source>
</evidence>
<evidence type="ECO:0000259" key="13">
    <source>
        <dbReference type="Pfam" id="PF08540"/>
    </source>
</evidence>
<comment type="function">
    <text evidence="11">Catalyzes the condensation of acetyl-CoA with acetoacetyl-CoA to form HMG-CoA.</text>
</comment>
<protein>
    <recommendedName>
        <fullName evidence="3 11">Hydroxymethylglutaryl-CoA synthase</fullName>
        <shortName evidence="11">HMG-CoA synthase</shortName>
        <ecNumber evidence="3 11">2.3.3.10</ecNumber>
    </recommendedName>
    <alternativeName>
        <fullName evidence="11">3-hydroxy-3-methylglutaryl coenzyme A synthase</fullName>
    </alternativeName>
</protein>
<feature type="active site" description="Proton donor/acceptor" evidence="9">
    <location>
        <position position="250"/>
    </location>
</feature>
<feature type="active site" description="Proton donor/acceptor" evidence="9">
    <location>
        <position position="86"/>
    </location>
</feature>
<dbReference type="GO" id="GO:0006084">
    <property type="term" value="P:acetyl-CoA metabolic process"/>
    <property type="evidence" value="ECO:0007669"/>
    <property type="project" value="InterPro"/>
</dbReference>
<keyword evidence="15" id="KW-1185">Reference proteome</keyword>
<feature type="active site" description="Acyl-thioester intermediate" evidence="9">
    <location>
        <position position="120"/>
    </location>
</feature>
<evidence type="ECO:0000259" key="12">
    <source>
        <dbReference type="Pfam" id="PF01154"/>
    </source>
</evidence>
<dbReference type="Pfam" id="PF08540">
    <property type="entry name" value="HMG_CoA_synt_C"/>
    <property type="match status" value="1"/>
</dbReference>
<evidence type="ECO:0000256" key="2">
    <source>
        <dbReference type="ARBA" id="ARBA00007061"/>
    </source>
</evidence>
<evidence type="ECO:0000256" key="6">
    <source>
        <dbReference type="ARBA" id="ARBA00023011"/>
    </source>
</evidence>
<evidence type="ECO:0000256" key="11">
    <source>
        <dbReference type="RuleBase" id="RU364071"/>
    </source>
</evidence>
<feature type="domain" description="Hydroxymethylglutaryl-coenzyme A synthase C-terminal" evidence="13">
    <location>
        <begin position="178"/>
        <end position="437"/>
    </location>
</feature>
<evidence type="ECO:0000256" key="8">
    <source>
        <dbReference type="ARBA" id="ARBA00056639"/>
    </source>
</evidence>
<keyword evidence="11" id="KW-0443">Lipid metabolism</keyword>
<keyword evidence="11" id="KW-0753">Steroid metabolism</keyword>
<keyword evidence="5 11" id="KW-0752">Steroid biosynthesis</keyword>
<dbReference type="InterPro" id="IPR013528">
    <property type="entry name" value="HMG_CoA_synth_N"/>
</dbReference>
<evidence type="ECO:0000256" key="3">
    <source>
        <dbReference type="ARBA" id="ARBA00012978"/>
    </source>
</evidence>
<dbReference type="GO" id="GO:0004421">
    <property type="term" value="F:hydroxymethylglutaryl-CoA synthase activity"/>
    <property type="evidence" value="ECO:0007669"/>
    <property type="project" value="UniProtKB-EC"/>
</dbReference>
<comment type="similarity">
    <text evidence="2 11">Belongs to the thiolase-like superfamily. HMG-CoA synthase family.</text>
</comment>
<sequence>MGGRVENVGILAMELYFPSQYVDQTELEKFDEVSTGKYTVGLGQLKMGFCSDREDIHSICMTALHRLIEKNNINLHDIGRLEVGTETIIDKSKSVKTYLMTLFAEQGATDIEGIDTTNACYGGTAALFNAVNWVESSSWDGRKAIVVAGDIAVYGKGPARPTGGAGAVAMLIGPGAPLVLDCGVRASYMTHAYDFYKPDLSSEFPLVDGKLSIKCYLSALDNCYNLYCKKMRRIEPDFRGLLSLDGMLFHCPYSKLVQKSLARVCFNDFLNASPEQREKQFPGLSKFSSYKLEDTYFDRDVEKAFMTYSQALFDEKTKPSLYIAKNVGNMYTPSLYGGLASYLISKSPEQLIGKKFGLFSYGSGLASTMYSINICNDMSVGSKLAKLLNSLNATVSLLNERQCVEPSKFSDIMDNRTMNYHTAPYQPSGSIDVLFPASNLQRPKIAAKMKFFVAFAALVALTVAVPLGKPVNSDLDLLESIVAAINSPSTDPATAALLEEQLAGIINAISPIDVGPVIIPEEAVIQPEPIAVGPAIVPEDIVIQPEPISIGPALVPPKPDGGAVVGPVVPSPVVVGDIPAGTSPLVQIIVNVNDAAPVEAAPVIVRPEPVATLPIVDRPTPVQVVDAAPEPVHIVDEAPEPVQVVEVAPVPVEPVQIGVPVLPEAAVVLPEQLN</sequence>
<comment type="catalytic activity">
    <reaction evidence="7">
        <text>acetoacetyl-CoA + acetyl-CoA + H2O = (3S)-3-hydroxy-3-methylglutaryl-CoA + CoA + H(+)</text>
        <dbReference type="Rhea" id="RHEA:10188"/>
        <dbReference type="ChEBI" id="CHEBI:15377"/>
        <dbReference type="ChEBI" id="CHEBI:15378"/>
        <dbReference type="ChEBI" id="CHEBI:43074"/>
        <dbReference type="ChEBI" id="CHEBI:57286"/>
        <dbReference type="ChEBI" id="CHEBI:57287"/>
        <dbReference type="ChEBI" id="CHEBI:57288"/>
        <dbReference type="EC" id="2.3.3.10"/>
    </reaction>
    <physiologicalReaction direction="left-to-right" evidence="7">
        <dbReference type="Rhea" id="RHEA:10189"/>
    </physiologicalReaction>
</comment>
<dbReference type="SUPFAM" id="SSF53901">
    <property type="entry name" value="Thiolase-like"/>
    <property type="match status" value="2"/>
</dbReference>
<dbReference type="EC" id="2.3.3.10" evidence="3 11"/>
<organism evidence="14 15">
    <name type="scientific">Mythimna separata</name>
    <name type="common">Oriental armyworm</name>
    <name type="synonym">Pseudaletia separata</name>
    <dbReference type="NCBI Taxonomy" id="271217"/>
    <lineage>
        <taxon>Eukaryota</taxon>
        <taxon>Metazoa</taxon>
        <taxon>Ecdysozoa</taxon>
        <taxon>Arthropoda</taxon>
        <taxon>Hexapoda</taxon>
        <taxon>Insecta</taxon>
        <taxon>Pterygota</taxon>
        <taxon>Neoptera</taxon>
        <taxon>Endopterygota</taxon>
        <taxon>Lepidoptera</taxon>
        <taxon>Glossata</taxon>
        <taxon>Ditrysia</taxon>
        <taxon>Noctuoidea</taxon>
        <taxon>Noctuidae</taxon>
        <taxon>Noctuinae</taxon>
        <taxon>Hadenini</taxon>
        <taxon>Mythimna</taxon>
    </lineage>
</organism>
<evidence type="ECO:0000256" key="9">
    <source>
        <dbReference type="PIRSR" id="PIRSR610122-1"/>
    </source>
</evidence>
<dbReference type="Gene3D" id="3.40.47.10">
    <property type="match status" value="1"/>
</dbReference>
<evidence type="ECO:0000256" key="5">
    <source>
        <dbReference type="ARBA" id="ARBA00022955"/>
    </source>
</evidence>
<keyword evidence="11" id="KW-0444">Lipid biosynthesis</keyword>
<feature type="binding site" evidence="10">
    <location>
        <position position="212"/>
    </location>
    <ligand>
        <name>CoA</name>
        <dbReference type="ChEBI" id="CHEBI:57287"/>
    </ligand>
</feature>
<feature type="binding site" evidence="10">
    <location>
        <position position="259"/>
    </location>
    <ligand>
        <name>CoA</name>
        <dbReference type="ChEBI" id="CHEBI:57287"/>
    </ligand>
</feature>
<dbReference type="NCBIfam" id="TIGR01833">
    <property type="entry name" value="HMG-CoA-S_euk"/>
    <property type="match status" value="1"/>
</dbReference>
<comment type="caution">
    <text evidence="14">The sequence shown here is derived from an EMBL/GenBank/DDBJ whole genome shotgun (WGS) entry which is preliminary data.</text>
</comment>
<name>A0AAD8DSF0_MYTSE</name>
<dbReference type="Pfam" id="PF01154">
    <property type="entry name" value="HMG_CoA_synt_N"/>
    <property type="match status" value="1"/>
</dbReference>
<comment type="pathway">
    <text evidence="1 11">Metabolic intermediate biosynthesis; (R)-mevalonate biosynthesis; (R)-mevalonate from acetyl-CoA: step 2/3.</text>
</comment>
<reference evidence="14" key="1">
    <citation type="submission" date="2023-03" db="EMBL/GenBank/DDBJ databases">
        <title>Chromosome-level genomes of two armyworms, Mythimna separata and Mythimna loreyi, provide insights into the biosynthesis and reception of sex pheromones.</title>
        <authorList>
            <person name="Zhao H."/>
        </authorList>
    </citation>
    <scope>NUCLEOTIDE SEQUENCE</scope>
    <source>
        <strain evidence="14">BeijingLab</strain>
        <tissue evidence="14">Pupa</tissue>
    </source>
</reference>
<dbReference type="GO" id="GO:0010142">
    <property type="term" value="P:farnesyl diphosphate biosynthetic process, mevalonate pathway"/>
    <property type="evidence" value="ECO:0007669"/>
    <property type="project" value="InterPro"/>
</dbReference>
<evidence type="ECO:0000313" key="15">
    <source>
        <dbReference type="Proteomes" id="UP001231518"/>
    </source>
</evidence>
<dbReference type="PANTHER" id="PTHR43323:SF2">
    <property type="entry name" value="HYDROXYMETHYLGLUTARYL-COA SYNTHASE"/>
    <property type="match status" value="1"/>
</dbReference>
<feature type="binding site" evidence="10">
    <location>
        <position position="255"/>
    </location>
    <ligand>
        <name>CoA</name>
        <dbReference type="ChEBI" id="CHEBI:57287"/>
    </ligand>
</feature>
<keyword evidence="6 11" id="KW-0756">Sterol biosynthesis</keyword>